<dbReference type="STRING" id="268505.A0A2A9PJJ6"/>
<feature type="region of interest" description="Disordered" evidence="1">
    <location>
        <begin position="480"/>
        <end position="506"/>
    </location>
</feature>
<name>A0A2A9PJJ6_OPHUN</name>
<dbReference type="OrthoDB" id="4920403at2759"/>
<accession>A0A2A9PJJ6</accession>
<sequence length="506" mass="57769">MDRIDRRINAVQQRILDIKEVSRPTIVDEYRDRIVDIKNCIQEVVRCTEEMEQCVEEWSRDSHEYAKYCRDFIQRQNQKEQRMAAAAERASLEAARKQFWTLPDFLEAHHHLVYSRLPDEEMMLMEISLPPGYHVGPRSTLCPRKLKPWPDFLQQQRQLLGSVLSASSAGQLCLDDNALLNKQGDLMSIYPYTHDAGNKDVIEQLFIPVRSILNRLGYDDALGSKLNLGCEIIFPSAHMLDIKRDKDCIAVAMEHQRRGWPDSDQDSAQENRGQIYLYCFRGEMDEVSDEEITNAIVVAGVCDIQLPHKLSAPMLRAGLRRPLEMRQDVHGEIVIEQDQSPAPGATEAEAQFRQRAERLTLAALAPSYQFMLANGLAYGMVTTVDHFCFLFVDWKEPGTLYYHLAEPRTEAMMHGAHCSAVAQLLSFCLQVYRGSEQTHDREERIEAVGGALKWDVDFETELNALPMILRWPPLGAPDWNSSDGYADVDRTPVIPDGEGEEEEEES</sequence>
<feature type="compositionally biased region" description="Acidic residues" evidence="1">
    <location>
        <begin position="497"/>
        <end position="506"/>
    </location>
</feature>
<gene>
    <name evidence="2" type="ORF">XA68_17506</name>
</gene>
<reference evidence="2 3" key="1">
    <citation type="journal article" date="2015" name="BMC Genomics">
        <title>Gene expression during zombie ant biting behavior reflects the complexity underlying fungal parasitic behavioral manipulation.</title>
        <authorList>
            <person name="de Bekker C."/>
            <person name="Ohm R.A."/>
            <person name="Loreto R.G."/>
            <person name="Sebastian A."/>
            <person name="Albert I."/>
            <person name="Merrow M."/>
            <person name="Brachmann A."/>
            <person name="Hughes D.P."/>
        </authorList>
    </citation>
    <scope>NUCLEOTIDE SEQUENCE [LARGE SCALE GENOMIC DNA]</scope>
    <source>
        <strain evidence="2 3">SC16a</strain>
    </source>
</reference>
<keyword evidence="3" id="KW-1185">Reference proteome</keyword>
<dbReference type="AlphaFoldDB" id="A0A2A9PJJ6"/>
<organism evidence="2 3">
    <name type="scientific">Ophiocordyceps unilateralis</name>
    <name type="common">Zombie-ant fungus</name>
    <name type="synonym">Torrubia unilateralis</name>
    <dbReference type="NCBI Taxonomy" id="268505"/>
    <lineage>
        <taxon>Eukaryota</taxon>
        <taxon>Fungi</taxon>
        <taxon>Dikarya</taxon>
        <taxon>Ascomycota</taxon>
        <taxon>Pezizomycotina</taxon>
        <taxon>Sordariomycetes</taxon>
        <taxon>Hypocreomycetidae</taxon>
        <taxon>Hypocreales</taxon>
        <taxon>Ophiocordycipitaceae</taxon>
        <taxon>Ophiocordyceps</taxon>
    </lineage>
</organism>
<evidence type="ECO:0000313" key="3">
    <source>
        <dbReference type="Proteomes" id="UP000037136"/>
    </source>
</evidence>
<dbReference type="EMBL" id="LAZP02000074">
    <property type="protein sequence ID" value="PFH61394.1"/>
    <property type="molecule type" value="Genomic_DNA"/>
</dbReference>
<protein>
    <submittedName>
        <fullName evidence="2">Uncharacterized protein</fullName>
    </submittedName>
</protein>
<evidence type="ECO:0000256" key="1">
    <source>
        <dbReference type="SAM" id="MobiDB-lite"/>
    </source>
</evidence>
<dbReference type="Proteomes" id="UP000037136">
    <property type="component" value="Unassembled WGS sequence"/>
</dbReference>
<evidence type="ECO:0000313" key="2">
    <source>
        <dbReference type="EMBL" id="PFH61394.1"/>
    </source>
</evidence>
<proteinExistence type="predicted"/>
<comment type="caution">
    <text evidence="2">The sequence shown here is derived from an EMBL/GenBank/DDBJ whole genome shotgun (WGS) entry which is preliminary data.</text>
</comment>
<reference evidence="2 3" key="2">
    <citation type="journal article" date="2017" name="Sci. Rep.">
        <title>Ant-infecting Ophiocordyceps genomes reveal a high diversity of potential behavioral manipulation genes and a possible major role for enterotoxins.</title>
        <authorList>
            <person name="de Bekker C."/>
            <person name="Ohm R.A."/>
            <person name="Evans H.C."/>
            <person name="Brachmann A."/>
            <person name="Hughes D.P."/>
        </authorList>
    </citation>
    <scope>NUCLEOTIDE SEQUENCE [LARGE SCALE GENOMIC DNA]</scope>
    <source>
        <strain evidence="2 3">SC16a</strain>
    </source>
</reference>